<dbReference type="GO" id="GO:0000160">
    <property type="term" value="P:phosphorelay signal transduction system"/>
    <property type="evidence" value="ECO:0007669"/>
    <property type="project" value="UniProtKB-KW"/>
</dbReference>
<feature type="transmembrane region" description="Helical" evidence="10">
    <location>
        <begin position="12"/>
        <end position="35"/>
    </location>
</feature>
<proteinExistence type="predicted"/>
<evidence type="ECO:0000256" key="6">
    <source>
        <dbReference type="ARBA" id="ARBA00022777"/>
    </source>
</evidence>
<dbReference type="PROSITE" id="PS50109">
    <property type="entry name" value="HIS_KIN"/>
    <property type="match status" value="1"/>
</dbReference>
<dbReference type="InterPro" id="IPR004358">
    <property type="entry name" value="Sig_transdc_His_kin-like_C"/>
</dbReference>
<dbReference type="PRINTS" id="PR00344">
    <property type="entry name" value="BCTRLSENSOR"/>
</dbReference>
<keyword evidence="7" id="KW-0067">ATP-binding</keyword>
<feature type="domain" description="Histidine kinase" evidence="11">
    <location>
        <begin position="468"/>
        <end position="692"/>
    </location>
</feature>
<comment type="catalytic activity">
    <reaction evidence="1">
        <text>ATP + protein L-histidine = ADP + protein N-phospho-L-histidine.</text>
        <dbReference type="EC" id="2.7.13.3"/>
    </reaction>
</comment>
<keyword evidence="10" id="KW-1133">Transmembrane helix</keyword>
<dbReference type="AlphaFoldDB" id="A0A1T4W5S1"/>
<evidence type="ECO:0000259" key="12">
    <source>
        <dbReference type="PROSITE" id="PS50110"/>
    </source>
</evidence>
<keyword evidence="14" id="KW-1185">Reference proteome</keyword>
<keyword evidence="10" id="KW-0812">Transmembrane</keyword>
<dbReference type="Pfam" id="PF02518">
    <property type="entry name" value="HATPase_c"/>
    <property type="match status" value="1"/>
</dbReference>
<keyword evidence="6 13" id="KW-0418">Kinase</keyword>
<keyword evidence="10" id="KW-0472">Membrane</keyword>
<evidence type="ECO:0000256" key="2">
    <source>
        <dbReference type="ARBA" id="ARBA00012438"/>
    </source>
</evidence>
<feature type="transmembrane region" description="Helical" evidence="10">
    <location>
        <begin position="114"/>
        <end position="135"/>
    </location>
</feature>
<organism evidence="13 14">
    <name type="scientific">Enterovibrio nigricans DSM 22720</name>
    <dbReference type="NCBI Taxonomy" id="1121868"/>
    <lineage>
        <taxon>Bacteria</taxon>
        <taxon>Pseudomonadati</taxon>
        <taxon>Pseudomonadota</taxon>
        <taxon>Gammaproteobacteria</taxon>
        <taxon>Vibrionales</taxon>
        <taxon>Vibrionaceae</taxon>
        <taxon>Enterovibrio</taxon>
    </lineage>
</organism>
<evidence type="ECO:0000256" key="7">
    <source>
        <dbReference type="ARBA" id="ARBA00022840"/>
    </source>
</evidence>
<dbReference type="PANTHER" id="PTHR43065:SF10">
    <property type="entry name" value="PEROXIDE STRESS-ACTIVATED HISTIDINE KINASE MAK3"/>
    <property type="match status" value="1"/>
</dbReference>
<keyword evidence="5" id="KW-0547">Nucleotide-binding</keyword>
<dbReference type="InterPro" id="IPR001789">
    <property type="entry name" value="Sig_transdc_resp-reg_receiver"/>
</dbReference>
<dbReference type="Proteomes" id="UP000190162">
    <property type="component" value="Unassembled WGS sequence"/>
</dbReference>
<feature type="domain" description="Response regulatory" evidence="12">
    <location>
        <begin position="841"/>
        <end position="870"/>
    </location>
</feature>
<dbReference type="PROSITE" id="PS50110">
    <property type="entry name" value="RESPONSE_REGULATORY"/>
    <property type="match status" value="1"/>
</dbReference>
<feature type="transmembrane region" description="Helical" evidence="10">
    <location>
        <begin position="223"/>
        <end position="242"/>
    </location>
</feature>
<evidence type="ECO:0000259" key="11">
    <source>
        <dbReference type="PROSITE" id="PS50109"/>
    </source>
</evidence>
<sequence length="870" mass="97572">MLDFCVNAVSHIPGLLLVIVGLGVLGWVVYLSHTFMSDKMGVDSSIYLPYCYYAISITGWIFANAFFQSNLLLIYDKNIALTVAVIANLFCFVALLFAYLFFCKLVSTLPGKKLRTYQVVISVTLALHAFVVNLVPGMTVADIEIFGVGDFVLYFGEHNEQFFLSAPILIVLTFTNFLKAWKTKKRLSQLKSSYMMAGVVIFMVSTLIVLVIVPLLYHDFSLVWVPPALSAIEALLIGYALLNNRFYSAKYISLVCTSFTLNSLIYLVPMIVIASNGTSFIVFALLAIWTLVSGIFWHQSLGKIRQLVNKVLYRKNGNPVDNICRLIGEFRYSSDQAIVKLNQVLNASHGRIQRADEHLNSVFLDYFKNDRRALIKEELDYVLRHHNVEDSAHLIALTDAMSNAGTSLVLPITDHSGYVSHLYMVSKNDQVGLFSSEEILGLQALFDEANKWIVTEDKVRKTQVLAGSIAHEIRNPFSKLKYHFERIDADMFGSDVTLGHFASDGMKKLYQELAESKKAVSLGTRFIDAILSEINGSGFSSDQFSYYSAGELTLDALNDFSFLKEGHRSRITAHLDDDFIFYGSETLFSFVVYNLLKNASDYFDSHIGSRIDIQLYRGETENRLVVSDTGPGISEANQSRVFDDFFTYGKKNGTGLGLAYCRRVMEAFGGTITCISAVDEYTEFTPTFPSIDEQRHERSLHQTLTPYLNHKRGLVIGSTQNCERLTEYLLGDFDLCLSQADSINNALNITSEKALDFVLISESNHAHSNDIVTALRQRFDMRNVPMFWCSTDSSEERSDYDDNALFQGEVISHNKLSFWRSLSQLANAGAFNLLGSLAGKRILVVDDIQANRLLVQAYLSAEGVEVFQAT</sequence>
<protein>
    <recommendedName>
        <fullName evidence="2">histidine kinase</fullName>
        <ecNumber evidence="2">2.7.13.3</ecNumber>
    </recommendedName>
</protein>
<dbReference type="PANTHER" id="PTHR43065">
    <property type="entry name" value="SENSOR HISTIDINE KINASE"/>
    <property type="match status" value="1"/>
</dbReference>
<evidence type="ECO:0000256" key="3">
    <source>
        <dbReference type="ARBA" id="ARBA00022553"/>
    </source>
</evidence>
<dbReference type="GO" id="GO:0004673">
    <property type="term" value="F:protein histidine kinase activity"/>
    <property type="evidence" value="ECO:0007669"/>
    <property type="project" value="UniProtKB-EC"/>
</dbReference>
<keyword evidence="4" id="KW-0808">Transferase</keyword>
<evidence type="ECO:0000256" key="9">
    <source>
        <dbReference type="PROSITE-ProRule" id="PRU00169"/>
    </source>
</evidence>
<dbReference type="RefSeq" id="WP_078754743.1">
    <property type="nucleotide sequence ID" value="NZ_FUXU01000162.1"/>
</dbReference>
<dbReference type="InterPro" id="IPR003594">
    <property type="entry name" value="HATPase_dom"/>
</dbReference>
<accession>A0A1T4W5S1</accession>
<feature type="transmembrane region" description="Helical" evidence="10">
    <location>
        <begin position="193"/>
        <end position="217"/>
    </location>
</feature>
<gene>
    <name evidence="13" type="ORF">SAMN02745132_04769</name>
</gene>
<feature type="transmembrane region" description="Helical" evidence="10">
    <location>
        <begin position="280"/>
        <end position="297"/>
    </location>
</feature>
<dbReference type="EC" id="2.7.13.3" evidence="2"/>
<evidence type="ECO:0000256" key="8">
    <source>
        <dbReference type="ARBA" id="ARBA00023012"/>
    </source>
</evidence>
<keyword evidence="8" id="KW-0902">Two-component regulatory system</keyword>
<dbReference type="SUPFAM" id="SSF55874">
    <property type="entry name" value="ATPase domain of HSP90 chaperone/DNA topoisomerase II/histidine kinase"/>
    <property type="match status" value="1"/>
</dbReference>
<dbReference type="GO" id="GO:0005524">
    <property type="term" value="F:ATP binding"/>
    <property type="evidence" value="ECO:0007669"/>
    <property type="project" value="UniProtKB-KW"/>
</dbReference>
<keyword evidence="3" id="KW-0597">Phosphoprotein</keyword>
<evidence type="ECO:0000256" key="5">
    <source>
        <dbReference type="ARBA" id="ARBA00022741"/>
    </source>
</evidence>
<name>A0A1T4W5S1_9GAMM</name>
<dbReference type="EMBL" id="FUXU01000162">
    <property type="protein sequence ID" value="SKA72620.1"/>
    <property type="molecule type" value="Genomic_DNA"/>
</dbReference>
<dbReference type="InterPro" id="IPR005467">
    <property type="entry name" value="His_kinase_dom"/>
</dbReference>
<evidence type="ECO:0000256" key="1">
    <source>
        <dbReference type="ARBA" id="ARBA00000085"/>
    </source>
</evidence>
<evidence type="ECO:0000313" key="14">
    <source>
        <dbReference type="Proteomes" id="UP000190162"/>
    </source>
</evidence>
<evidence type="ECO:0000256" key="10">
    <source>
        <dbReference type="SAM" id="Phobius"/>
    </source>
</evidence>
<evidence type="ECO:0000256" key="4">
    <source>
        <dbReference type="ARBA" id="ARBA00022679"/>
    </source>
</evidence>
<dbReference type="InterPro" id="IPR036890">
    <property type="entry name" value="HATPase_C_sf"/>
</dbReference>
<dbReference type="OrthoDB" id="8573961at2"/>
<feature type="transmembrane region" description="Helical" evidence="10">
    <location>
        <begin position="79"/>
        <end position="102"/>
    </location>
</feature>
<dbReference type="SMART" id="SM00387">
    <property type="entry name" value="HATPase_c"/>
    <property type="match status" value="1"/>
</dbReference>
<feature type="transmembrane region" description="Helical" evidence="10">
    <location>
        <begin position="47"/>
        <end position="67"/>
    </location>
</feature>
<reference evidence="14" key="1">
    <citation type="submission" date="2017-02" db="EMBL/GenBank/DDBJ databases">
        <authorList>
            <person name="Varghese N."/>
            <person name="Submissions S."/>
        </authorList>
    </citation>
    <scope>NUCLEOTIDE SEQUENCE [LARGE SCALE GENOMIC DNA]</scope>
    <source>
        <strain evidence="14">DSM 22720</strain>
    </source>
</reference>
<feature type="transmembrane region" description="Helical" evidence="10">
    <location>
        <begin position="162"/>
        <end position="181"/>
    </location>
</feature>
<comment type="caution">
    <text evidence="9">Lacks conserved residue(s) required for the propagation of feature annotation.</text>
</comment>
<evidence type="ECO:0000313" key="13">
    <source>
        <dbReference type="EMBL" id="SKA72620.1"/>
    </source>
</evidence>
<dbReference type="Gene3D" id="3.30.565.10">
    <property type="entry name" value="Histidine kinase-like ATPase, C-terminal domain"/>
    <property type="match status" value="1"/>
</dbReference>